<evidence type="ECO:0000313" key="1">
    <source>
        <dbReference type="EMBL" id="KAF2215402.1"/>
    </source>
</evidence>
<reference evidence="1" key="1">
    <citation type="journal article" date="2020" name="Stud. Mycol.">
        <title>101 Dothideomycetes genomes: a test case for predicting lifestyles and emergence of pathogens.</title>
        <authorList>
            <person name="Haridas S."/>
            <person name="Albert R."/>
            <person name="Binder M."/>
            <person name="Bloem J."/>
            <person name="Labutti K."/>
            <person name="Salamov A."/>
            <person name="Andreopoulos B."/>
            <person name="Baker S."/>
            <person name="Barry K."/>
            <person name="Bills G."/>
            <person name="Bluhm B."/>
            <person name="Cannon C."/>
            <person name="Castanera R."/>
            <person name="Culley D."/>
            <person name="Daum C."/>
            <person name="Ezra D."/>
            <person name="Gonzalez J."/>
            <person name="Henrissat B."/>
            <person name="Kuo A."/>
            <person name="Liang C."/>
            <person name="Lipzen A."/>
            <person name="Lutzoni F."/>
            <person name="Magnuson J."/>
            <person name="Mondo S."/>
            <person name="Nolan M."/>
            <person name="Ohm R."/>
            <person name="Pangilinan J."/>
            <person name="Park H.-J."/>
            <person name="Ramirez L."/>
            <person name="Alfaro M."/>
            <person name="Sun H."/>
            <person name="Tritt A."/>
            <person name="Yoshinaga Y."/>
            <person name="Zwiers L.-H."/>
            <person name="Turgeon B."/>
            <person name="Goodwin S."/>
            <person name="Spatafora J."/>
            <person name="Crous P."/>
            <person name="Grigoriev I."/>
        </authorList>
    </citation>
    <scope>NUCLEOTIDE SEQUENCE</scope>
    <source>
        <strain evidence="1">SCOH1-5</strain>
    </source>
</reference>
<organism evidence="1 2">
    <name type="scientific">Cercospora zeae-maydis SCOH1-5</name>
    <dbReference type="NCBI Taxonomy" id="717836"/>
    <lineage>
        <taxon>Eukaryota</taxon>
        <taxon>Fungi</taxon>
        <taxon>Dikarya</taxon>
        <taxon>Ascomycota</taxon>
        <taxon>Pezizomycotina</taxon>
        <taxon>Dothideomycetes</taxon>
        <taxon>Dothideomycetidae</taxon>
        <taxon>Mycosphaerellales</taxon>
        <taxon>Mycosphaerellaceae</taxon>
        <taxon>Cercospora</taxon>
    </lineage>
</organism>
<dbReference type="AlphaFoldDB" id="A0A6A6FPK8"/>
<accession>A0A6A6FPK8</accession>
<sequence>MSSNATRNAPLPGRSAQCLPCSRKAACELAAERRWDCGSVHDTSAAEIPTLLPPRETCFSPVAGLGGIDHLGSYSRLLPAEAAVRLCGALSEDCGFKCETP</sequence>
<dbReference type="Proteomes" id="UP000799539">
    <property type="component" value="Unassembled WGS sequence"/>
</dbReference>
<dbReference type="EMBL" id="ML992666">
    <property type="protein sequence ID" value="KAF2215402.1"/>
    <property type="molecule type" value="Genomic_DNA"/>
</dbReference>
<evidence type="ECO:0000313" key="2">
    <source>
        <dbReference type="Proteomes" id="UP000799539"/>
    </source>
</evidence>
<gene>
    <name evidence="1" type="ORF">CERZMDRAFT_82421</name>
</gene>
<name>A0A6A6FPK8_9PEZI</name>
<keyword evidence="2" id="KW-1185">Reference proteome</keyword>
<protein>
    <submittedName>
        <fullName evidence="1">Uncharacterized protein</fullName>
    </submittedName>
</protein>
<proteinExistence type="predicted"/>